<evidence type="ECO:0000313" key="4">
    <source>
        <dbReference type="EMBL" id="EIW80515.1"/>
    </source>
</evidence>
<proteinExistence type="inferred from homology"/>
<keyword evidence="3" id="KW-0560">Oxidoreductase</keyword>
<dbReference type="GO" id="GO:0016491">
    <property type="term" value="F:oxidoreductase activity"/>
    <property type="evidence" value="ECO:0007669"/>
    <property type="project" value="UniProtKB-KW"/>
</dbReference>
<keyword evidence="5" id="KW-1185">Reference proteome</keyword>
<dbReference type="EMBL" id="JH711579">
    <property type="protein sequence ID" value="EIW80515.1"/>
    <property type="molecule type" value="Genomic_DNA"/>
</dbReference>
<name>A0A5M3MP45_CONPW</name>
<evidence type="ECO:0000256" key="1">
    <source>
        <dbReference type="ARBA" id="ARBA00006484"/>
    </source>
</evidence>
<dbReference type="Pfam" id="PF00106">
    <property type="entry name" value="adh_short"/>
    <property type="match status" value="1"/>
</dbReference>
<protein>
    <submittedName>
        <fullName evidence="4">NAD(P)-binding protein</fullName>
    </submittedName>
</protein>
<evidence type="ECO:0000256" key="2">
    <source>
        <dbReference type="ARBA" id="ARBA00022857"/>
    </source>
</evidence>
<dbReference type="SUPFAM" id="SSF51735">
    <property type="entry name" value="NAD(P)-binding Rossmann-fold domains"/>
    <property type="match status" value="1"/>
</dbReference>
<accession>A0A5M3MP45</accession>
<dbReference type="OMA" id="SHFHGKN"/>
<evidence type="ECO:0000256" key="3">
    <source>
        <dbReference type="ARBA" id="ARBA00023002"/>
    </source>
</evidence>
<evidence type="ECO:0000313" key="5">
    <source>
        <dbReference type="Proteomes" id="UP000053558"/>
    </source>
</evidence>
<keyword evidence="2" id="KW-0521">NADP</keyword>
<dbReference type="Gene3D" id="3.40.50.720">
    <property type="entry name" value="NAD(P)-binding Rossmann-like Domain"/>
    <property type="match status" value="1"/>
</dbReference>
<sequence>MGNFISFVSELFPPAVTYSSDDMPDMAGKVILITGANVGIGKEIARILLLKNAKVYIAARDKSKAELAIDDLKASTGKEAYFIQLDLSNLRKVKAAVEEYMSKETELHVLFNNGGVLNPPIERLTDDGCDLTFGTNVLGHYYLTTLLLPILLSTAKASPERHVRVIHTSSNSHHLSGINFDALNDTPTRKKLSTETLYSQSKSGNIVFSNELARRYGDQGIVSISVHPGKLPLANKIAVRSYLQRLHLLVMLNLIKDWFLSPVTKGALTPLYAATSPEGAVLGGQYLIPWARVGRSRTDTRDPVVGARLWQWLEEQVRDV</sequence>
<dbReference type="Proteomes" id="UP000053558">
    <property type="component" value="Unassembled WGS sequence"/>
</dbReference>
<organism evidence="4 5">
    <name type="scientific">Coniophora puteana (strain RWD-64-598)</name>
    <name type="common">Brown rot fungus</name>
    <dbReference type="NCBI Taxonomy" id="741705"/>
    <lineage>
        <taxon>Eukaryota</taxon>
        <taxon>Fungi</taxon>
        <taxon>Dikarya</taxon>
        <taxon>Basidiomycota</taxon>
        <taxon>Agaricomycotina</taxon>
        <taxon>Agaricomycetes</taxon>
        <taxon>Agaricomycetidae</taxon>
        <taxon>Boletales</taxon>
        <taxon>Coniophorineae</taxon>
        <taxon>Coniophoraceae</taxon>
        <taxon>Coniophora</taxon>
    </lineage>
</organism>
<dbReference type="GeneID" id="19207897"/>
<dbReference type="AlphaFoldDB" id="A0A5M3MP45"/>
<dbReference type="OrthoDB" id="191139at2759"/>
<dbReference type="PANTHER" id="PTHR24320">
    <property type="entry name" value="RETINOL DEHYDROGENASE"/>
    <property type="match status" value="1"/>
</dbReference>
<dbReference type="RefSeq" id="XP_007769065.1">
    <property type="nucleotide sequence ID" value="XM_007770875.1"/>
</dbReference>
<reference evidence="5" key="1">
    <citation type="journal article" date="2012" name="Science">
        <title>The Paleozoic origin of enzymatic lignin decomposition reconstructed from 31 fungal genomes.</title>
        <authorList>
            <person name="Floudas D."/>
            <person name="Binder M."/>
            <person name="Riley R."/>
            <person name="Barry K."/>
            <person name="Blanchette R.A."/>
            <person name="Henrissat B."/>
            <person name="Martinez A.T."/>
            <person name="Otillar R."/>
            <person name="Spatafora J.W."/>
            <person name="Yadav J.S."/>
            <person name="Aerts A."/>
            <person name="Benoit I."/>
            <person name="Boyd A."/>
            <person name="Carlson A."/>
            <person name="Copeland A."/>
            <person name="Coutinho P.M."/>
            <person name="de Vries R.P."/>
            <person name="Ferreira P."/>
            <person name="Findley K."/>
            <person name="Foster B."/>
            <person name="Gaskell J."/>
            <person name="Glotzer D."/>
            <person name="Gorecki P."/>
            <person name="Heitman J."/>
            <person name="Hesse C."/>
            <person name="Hori C."/>
            <person name="Igarashi K."/>
            <person name="Jurgens J.A."/>
            <person name="Kallen N."/>
            <person name="Kersten P."/>
            <person name="Kohler A."/>
            <person name="Kuees U."/>
            <person name="Kumar T.K.A."/>
            <person name="Kuo A."/>
            <person name="LaButti K."/>
            <person name="Larrondo L.F."/>
            <person name="Lindquist E."/>
            <person name="Ling A."/>
            <person name="Lombard V."/>
            <person name="Lucas S."/>
            <person name="Lundell T."/>
            <person name="Martin R."/>
            <person name="McLaughlin D.J."/>
            <person name="Morgenstern I."/>
            <person name="Morin E."/>
            <person name="Murat C."/>
            <person name="Nagy L.G."/>
            <person name="Nolan M."/>
            <person name="Ohm R.A."/>
            <person name="Patyshakuliyeva A."/>
            <person name="Rokas A."/>
            <person name="Ruiz-Duenas F.J."/>
            <person name="Sabat G."/>
            <person name="Salamov A."/>
            <person name="Samejima M."/>
            <person name="Schmutz J."/>
            <person name="Slot J.C."/>
            <person name="St John F."/>
            <person name="Stenlid J."/>
            <person name="Sun H."/>
            <person name="Sun S."/>
            <person name="Syed K."/>
            <person name="Tsang A."/>
            <person name="Wiebenga A."/>
            <person name="Young D."/>
            <person name="Pisabarro A."/>
            <person name="Eastwood D.C."/>
            <person name="Martin F."/>
            <person name="Cullen D."/>
            <person name="Grigoriev I.V."/>
            <person name="Hibbett D.S."/>
        </authorList>
    </citation>
    <scope>NUCLEOTIDE SEQUENCE [LARGE SCALE GENOMIC DNA]</scope>
    <source>
        <strain evidence="5">RWD-64-598 SS2</strain>
    </source>
</reference>
<dbReference type="InterPro" id="IPR036291">
    <property type="entry name" value="NAD(P)-bd_dom_sf"/>
</dbReference>
<comment type="similarity">
    <text evidence="1">Belongs to the short-chain dehydrogenases/reductases (SDR) family.</text>
</comment>
<dbReference type="PANTHER" id="PTHR24320:SF236">
    <property type="entry name" value="SHORT-CHAIN DEHYDROGENASE-RELATED"/>
    <property type="match status" value="1"/>
</dbReference>
<dbReference type="KEGG" id="cput:CONPUDRAFT_57700"/>
<dbReference type="InterPro" id="IPR002347">
    <property type="entry name" value="SDR_fam"/>
</dbReference>
<gene>
    <name evidence="4" type="ORF">CONPUDRAFT_57700</name>
</gene>
<dbReference type="PRINTS" id="PR00081">
    <property type="entry name" value="GDHRDH"/>
</dbReference>
<comment type="caution">
    <text evidence="4">The sequence shown here is derived from an EMBL/GenBank/DDBJ whole genome shotgun (WGS) entry which is preliminary data.</text>
</comment>